<evidence type="ECO:0000256" key="1">
    <source>
        <dbReference type="SAM" id="MobiDB-lite"/>
    </source>
</evidence>
<organism evidence="2 3">
    <name type="scientific">Cutaneotrichosporon oleaginosum</name>
    <dbReference type="NCBI Taxonomy" id="879819"/>
    <lineage>
        <taxon>Eukaryota</taxon>
        <taxon>Fungi</taxon>
        <taxon>Dikarya</taxon>
        <taxon>Basidiomycota</taxon>
        <taxon>Agaricomycotina</taxon>
        <taxon>Tremellomycetes</taxon>
        <taxon>Trichosporonales</taxon>
        <taxon>Trichosporonaceae</taxon>
        <taxon>Cutaneotrichosporon</taxon>
    </lineage>
</organism>
<feature type="region of interest" description="Disordered" evidence="1">
    <location>
        <begin position="1"/>
        <end position="20"/>
    </location>
</feature>
<protein>
    <submittedName>
        <fullName evidence="2">Uncharacterized protein</fullName>
    </submittedName>
</protein>
<proteinExistence type="predicted"/>
<sequence length="180" mass="20395">MSPAVPERARRASRVTPLSRPRQPARLSIIAIGDLRARGEASHVLRCAGDSDAWRHTVGAGALHLPCSWSCVSCRVCTPYRSARRCPIRTTRSAVRGVHAAMRSWLPDVVDIRRRRRRTSVASGQWHTLPDVQYSGVSYVLCLHVYRLGAAVRSLRRAWRWSRTNDAARRVAILYEYRPD</sequence>
<keyword evidence="3" id="KW-1185">Reference proteome</keyword>
<evidence type="ECO:0000313" key="2">
    <source>
        <dbReference type="EMBL" id="KLT42671.1"/>
    </source>
</evidence>
<evidence type="ECO:0000313" key="3">
    <source>
        <dbReference type="Proteomes" id="UP000053611"/>
    </source>
</evidence>
<name>A0A0J0XNH5_9TREE</name>
<dbReference type="AlphaFoldDB" id="A0A0J0XNH5"/>
<reference evidence="2 3" key="1">
    <citation type="submission" date="2015-03" db="EMBL/GenBank/DDBJ databases">
        <title>Genomics and transcriptomics of the oil-accumulating basidiomycete yeast T. oleaginosus allow insights into substrate utilization and the diverse evolutionary trajectories of mating systems in fungi.</title>
        <authorList>
            <consortium name="DOE Joint Genome Institute"/>
            <person name="Kourist R."/>
            <person name="Kracht O."/>
            <person name="Bracharz F."/>
            <person name="Lipzen A."/>
            <person name="Nolan M."/>
            <person name="Ohm R."/>
            <person name="Grigoriev I."/>
            <person name="Sun S."/>
            <person name="Heitman J."/>
            <person name="Bruck T."/>
            <person name="Nowrousian M."/>
        </authorList>
    </citation>
    <scope>NUCLEOTIDE SEQUENCE [LARGE SCALE GENOMIC DNA]</scope>
    <source>
        <strain evidence="2 3">IBC0246</strain>
    </source>
</reference>
<dbReference type="EMBL" id="KQ087203">
    <property type="protein sequence ID" value="KLT42671.1"/>
    <property type="molecule type" value="Genomic_DNA"/>
</dbReference>
<accession>A0A0J0XNH5</accession>
<dbReference type="GeneID" id="28988045"/>
<dbReference type="Proteomes" id="UP000053611">
    <property type="component" value="Unassembled WGS sequence"/>
</dbReference>
<gene>
    <name evidence="2" type="ORF">CC85DRAFT_82113</name>
</gene>
<dbReference type="RefSeq" id="XP_018279162.1">
    <property type="nucleotide sequence ID" value="XM_018427442.1"/>
</dbReference>